<protein>
    <submittedName>
        <fullName evidence="1">Uncharacterized protein</fullName>
    </submittedName>
</protein>
<keyword evidence="2" id="KW-1185">Reference proteome</keyword>
<dbReference type="Proteomes" id="UP000070133">
    <property type="component" value="Unassembled WGS sequence"/>
</dbReference>
<sequence>MAAVMKTFHVITYQPGTVHAHNLKAFMDEKILAMEVGEREYLSVFALKMPHEDKLRFVDERGGCYDLGSMMEHFRGVGPLYDVDRDVVEVDRALMKAFAEALGGDAGALYDEAAFRKRM</sequence>
<proteinExistence type="predicted"/>
<reference evidence="1 2" key="1">
    <citation type="submission" date="2015-07" db="EMBL/GenBank/DDBJ databases">
        <title>Comparative genomics of the Sigatoka disease complex on banana suggests a link between parallel evolutionary changes in Pseudocercospora fijiensis and Pseudocercospora eumusae and increased virulence on the banana host.</title>
        <authorList>
            <person name="Chang T.-C."/>
            <person name="Salvucci A."/>
            <person name="Crous P.W."/>
            <person name="Stergiopoulos I."/>
        </authorList>
    </citation>
    <scope>NUCLEOTIDE SEQUENCE [LARGE SCALE GENOMIC DNA]</scope>
    <source>
        <strain evidence="1 2">CBS 114824</strain>
    </source>
</reference>
<organism evidence="1 2">
    <name type="scientific">Pseudocercospora eumusae</name>
    <dbReference type="NCBI Taxonomy" id="321146"/>
    <lineage>
        <taxon>Eukaryota</taxon>
        <taxon>Fungi</taxon>
        <taxon>Dikarya</taxon>
        <taxon>Ascomycota</taxon>
        <taxon>Pezizomycotina</taxon>
        <taxon>Dothideomycetes</taxon>
        <taxon>Dothideomycetidae</taxon>
        <taxon>Mycosphaerellales</taxon>
        <taxon>Mycosphaerellaceae</taxon>
        <taxon>Pseudocercospora</taxon>
    </lineage>
</organism>
<name>A0A139HBW1_9PEZI</name>
<evidence type="ECO:0000313" key="2">
    <source>
        <dbReference type="Proteomes" id="UP000070133"/>
    </source>
</evidence>
<dbReference type="EMBL" id="LFZN01000083">
    <property type="protein sequence ID" value="KXS99937.1"/>
    <property type="molecule type" value="Genomic_DNA"/>
</dbReference>
<gene>
    <name evidence="1" type="ORF">AC578_924</name>
</gene>
<dbReference type="AlphaFoldDB" id="A0A139HBW1"/>
<accession>A0A139HBW1</accession>
<comment type="caution">
    <text evidence="1">The sequence shown here is derived from an EMBL/GenBank/DDBJ whole genome shotgun (WGS) entry which is preliminary data.</text>
</comment>
<evidence type="ECO:0000313" key="1">
    <source>
        <dbReference type="EMBL" id="KXS99937.1"/>
    </source>
</evidence>